<sequence>MYRLLKKNELPLDIEIHTDPLSVVPAALSKRRAFKRNRIKQEESQDNKGGASKCLFCNPEELEGNPEIALHLDNKVMSFPNAAPFLPGDQRVICLWNEDTDKRYAHAHKFKFADFGIEEFYYLTSAAVQLAKEFPNTPSGQTLQNEPSPIQCIAGFNIGKLAGQSIPHFHIQYGWQVVLNPQNIGSELLDLYYREMREASLILYPLNDSNDEMFVLVPWTPKGQYHIEIHLRNRYQLGDLEPSEISKISYFAQEIISLYRNAGIQNMNILFTSSPLGKQWQPLCVQFIPRVNMTALYEMIGVNVVDTTPEMIASFFDSSIRWSDVAKKAEKFNASDLYQSRFEP</sequence>
<dbReference type="GO" id="GO:0016779">
    <property type="term" value="F:nucleotidyltransferase activity"/>
    <property type="evidence" value="ECO:0007669"/>
    <property type="project" value="UniProtKB-KW"/>
</dbReference>
<gene>
    <name evidence="1" type="ORF">BECKDK2373C_GA0170839_103119</name>
</gene>
<organism evidence="1">
    <name type="scientific">Candidatus Kentrum sp. DK</name>
    <dbReference type="NCBI Taxonomy" id="2126562"/>
    <lineage>
        <taxon>Bacteria</taxon>
        <taxon>Pseudomonadati</taxon>
        <taxon>Pseudomonadota</taxon>
        <taxon>Gammaproteobacteria</taxon>
        <taxon>Candidatus Kentrum</taxon>
    </lineage>
</organism>
<reference evidence="1" key="1">
    <citation type="submission" date="2019-02" db="EMBL/GenBank/DDBJ databases">
        <authorList>
            <person name="Gruber-Vodicka R. H."/>
            <person name="Seah K. B. B."/>
        </authorList>
    </citation>
    <scope>NUCLEOTIDE SEQUENCE</scope>
    <source>
        <strain evidence="1">BECK_DK161</strain>
    </source>
</reference>
<dbReference type="AlphaFoldDB" id="A0A450SEM1"/>
<evidence type="ECO:0000313" key="1">
    <source>
        <dbReference type="EMBL" id="VFJ51097.1"/>
    </source>
</evidence>
<keyword evidence="1" id="KW-0548">Nucleotidyltransferase</keyword>
<dbReference type="Gene3D" id="3.30.428.10">
    <property type="entry name" value="HIT-like"/>
    <property type="match status" value="2"/>
</dbReference>
<dbReference type="EMBL" id="CAADEY010000031">
    <property type="protein sequence ID" value="VFJ51097.1"/>
    <property type="molecule type" value="Genomic_DNA"/>
</dbReference>
<protein>
    <submittedName>
        <fullName evidence="1">Galactose-1-phosphate uridylyltransferase</fullName>
    </submittedName>
</protein>
<accession>A0A450SEM1</accession>
<keyword evidence="1" id="KW-0808">Transferase</keyword>
<dbReference type="SUPFAM" id="SSF54197">
    <property type="entry name" value="HIT-like"/>
    <property type="match status" value="2"/>
</dbReference>
<name>A0A450SEM1_9GAMM</name>
<dbReference type="InterPro" id="IPR036265">
    <property type="entry name" value="HIT-like_sf"/>
</dbReference>
<proteinExistence type="predicted"/>